<dbReference type="InterPro" id="IPR045770">
    <property type="entry name" value="DUF6223"/>
</dbReference>
<organism evidence="2 3">
    <name type="scientific">Actinomadura meyerae</name>
    <dbReference type="NCBI Taxonomy" id="240840"/>
    <lineage>
        <taxon>Bacteria</taxon>
        <taxon>Bacillati</taxon>
        <taxon>Actinomycetota</taxon>
        <taxon>Actinomycetes</taxon>
        <taxon>Streptosporangiales</taxon>
        <taxon>Thermomonosporaceae</taxon>
        <taxon>Actinomadura</taxon>
    </lineage>
</organism>
<gene>
    <name evidence="2" type="ORF">SAMN05443665_104752</name>
</gene>
<protein>
    <submittedName>
        <fullName evidence="2">Uncharacterized protein</fullName>
    </submittedName>
</protein>
<evidence type="ECO:0000313" key="2">
    <source>
        <dbReference type="EMBL" id="SNT57603.1"/>
    </source>
</evidence>
<feature type="transmembrane region" description="Helical" evidence="1">
    <location>
        <begin position="79"/>
        <end position="101"/>
    </location>
</feature>
<dbReference type="EMBL" id="FZOR01000047">
    <property type="protein sequence ID" value="SNT57603.1"/>
    <property type="molecule type" value="Genomic_DNA"/>
</dbReference>
<evidence type="ECO:0000256" key="1">
    <source>
        <dbReference type="SAM" id="Phobius"/>
    </source>
</evidence>
<feature type="transmembrane region" description="Helical" evidence="1">
    <location>
        <begin position="51"/>
        <end position="72"/>
    </location>
</feature>
<evidence type="ECO:0000313" key="3">
    <source>
        <dbReference type="Proteomes" id="UP000198318"/>
    </source>
</evidence>
<dbReference type="AlphaFoldDB" id="A0A239NT34"/>
<keyword evidence="1" id="KW-0812">Transmembrane</keyword>
<dbReference type="Pfam" id="PF19733">
    <property type="entry name" value="DUF6223"/>
    <property type="match status" value="1"/>
</dbReference>
<keyword evidence="1" id="KW-1133">Transmembrane helix</keyword>
<keyword evidence="1" id="KW-0472">Membrane</keyword>
<keyword evidence="3" id="KW-1185">Reference proteome</keyword>
<accession>A0A239NT34</accession>
<dbReference type="Proteomes" id="UP000198318">
    <property type="component" value="Unassembled WGS sequence"/>
</dbReference>
<sequence length="142" mass="12951">MRASGAQAAARRSLAVTGTALLGMVVLAAPAAAGGEVPVAADAYELSAGRVGAMVAALLGLAGAVVGGLALARPRMRRGAAAALAAGVVGMVLGGVVVAAADGGLGTGNGLGGGVVALGVGAVAACLGGAGLARSRRAAARS</sequence>
<reference evidence="2 3" key="1">
    <citation type="submission" date="2017-06" db="EMBL/GenBank/DDBJ databases">
        <authorList>
            <person name="Kim H.J."/>
            <person name="Triplett B.A."/>
        </authorList>
    </citation>
    <scope>NUCLEOTIDE SEQUENCE [LARGE SCALE GENOMIC DNA]</scope>
    <source>
        <strain evidence="2 3">DSM 44715</strain>
    </source>
</reference>
<dbReference type="RefSeq" id="WP_089330223.1">
    <property type="nucleotide sequence ID" value="NZ_FZOR01000047.1"/>
</dbReference>
<proteinExistence type="predicted"/>
<feature type="transmembrane region" description="Helical" evidence="1">
    <location>
        <begin position="113"/>
        <end position="133"/>
    </location>
</feature>
<name>A0A239NT34_9ACTN</name>